<accession>A0A1G6WGG9</accession>
<dbReference type="SUPFAM" id="SSF53850">
    <property type="entry name" value="Periplasmic binding protein-like II"/>
    <property type="match status" value="1"/>
</dbReference>
<dbReference type="Proteomes" id="UP000198925">
    <property type="component" value="Unassembled WGS sequence"/>
</dbReference>
<feature type="signal peptide" evidence="4">
    <location>
        <begin position="1"/>
        <end position="23"/>
    </location>
</feature>
<proteinExistence type="inferred from homology"/>
<organism evidence="6 7">
    <name type="scientific">Belnapia rosea</name>
    <dbReference type="NCBI Taxonomy" id="938405"/>
    <lineage>
        <taxon>Bacteria</taxon>
        <taxon>Pseudomonadati</taxon>
        <taxon>Pseudomonadota</taxon>
        <taxon>Alphaproteobacteria</taxon>
        <taxon>Acetobacterales</taxon>
        <taxon>Roseomonadaceae</taxon>
        <taxon>Belnapia</taxon>
    </lineage>
</organism>
<sequence length="341" mass="37015">MSITRRLLLAAPALIIPPTLAHAAPEEKEFEFLGVRDPQLGMQLAVAEHFGLFREEGINLTFRWQPSGGDVLTVMGSGFPIGVGSQFGQIALAAQGVPVKILCGLADISDTQGIVLGPNTKVGADLKALEGRRVAFTQGNNSPLMFMKLAQRFGFDHTKIQMINMNPSEGVIAASKGDVDILLAWQPFLYRLTTMGGSLFATGGATYFTGSKVALPEDEKLLYSHSVILAHQSWIDGKPNTLAALLRALIKADARFKADRAGAMVALQRVLRIEPEPLKVMTEANRYGVRIDQPLVNSYRFTNDWAVGIKRIPAAQKPEEGINPAILDQVDRSLVTWRAGA</sequence>
<dbReference type="STRING" id="938405.SAMN02927895_00974"/>
<evidence type="ECO:0000313" key="6">
    <source>
        <dbReference type="EMBL" id="SDD64327.1"/>
    </source>
</evidence>
<evidence type="ECO:0000313" key="7">
    <source>
        <dbReference type="Proteomes" id="UP000198925"/>
    </source>
</evidence>
<dbReference type="EMBL" id="FMZX01000010">
    <property type="protein sequence ID" value="SDD64327.1"/>
    <property type="molecule type" value="Genomic_DNA"/>
</dbReference>
<keyword evidence="7" id="KW-1185">Reference proteome</keyword>
<dbReference type="InterPro" id="IPR015168">
    <property type="entry name" value="SsuA/THI5"/>
</dbReference>
<name>A0A1G6WGG9_9PROT</name>
<dbReference type="Gene3D" id="3.40.190.10">
    <property type="entry name" value="Periplasmic binding protein-like II"/>
    <property type="match status" value="2"/>
</dbReference>
<dbReference type="RefSeq" id="WP_176849636.1">
    <property type="nucleotide sequence ID" value="NZ_FMZX01000010.1"/>
</dbReference>
<dbReference type="Pfam" id="PF09084">
    <property type="entry name" value="NMT1"/>
    <property type="match status" value="1"/>
</dbReference>
<evidence type="ECO:0000256" key="1">
    <source>
        <dbReference type="ARBA" id="ARBA00004418"/>
    </source>
</evidence>
<dbReference type="GO" id="GO:0042597">
    <property type="term" value="C:periplasmic space"/>
    <property type="evidence" value="ECO:0007669"/>
    <property type="project" value="UniProtKB-SubCell"/>
</dbReference>
<feature type="chain" id="PRO_5011677940" evidence="4">
    <location>
        <begin position="24"/>
        <end position="341"/>
    </location>
</feature>
<dbReference type="AlphaFoldDB" id="A0A1G6WGG9"/>
<dbReference type="PANTHER" id="PTHR30024">
    <property type="entry name" value="ALIPHATIC SULFONATES-BINDING PROTEIN-RELATED"/>
    <property type="match status" value="1"/>
</dbReference>
<protein>
    <submittedName>
        <fullName evidence="6">NMT1/THI5 like</fullName>
    </submittedName>
</protein>
<reference evidence="6 7" key="1">
    <citation type="submission" date="2016-10" db="EMBL/GenBank/DDBJ databases">
        <authorList>
            <person name="de Groot N.N."/>
        </authorList>
    </citation>
    <scope>NUCLEOTIDE SEQUENCE [LARGE SCALE GENOMIC DNA]</scope>
    <source>
        <strain evidence="6 7">CPCC 100156</strain>
    </source>
</reference>
<evidence type="ECO:0000256" key="4">
    <source>
        <dbReference type="SAM" id="SignalP"/>
    </source>
</evidence>
<feature type="domain" description="SsuA/THI5-like" evidence="5">
    <location>
        <begin position="44"/>
        <end position="252"/>
    </location>
</feature>
<comment type="similarity">
    <text evidence="2">Belongs to the bacterial solute-binding protein SsuA/TauA family.</text>
</comment>
<dbReference type="PANTHER" id="PTHR30024:SF47">
    <property type="entry name" value="TAURINE-BINDING PERIPLASMIC PROTEIN"/>
    <property type="match status" value="1"/>
</dbReference>
<evidence type="ECO:0000259" key="5">
    <source>
        <dbReference type="Pfam" id="PF09084"/>
    </source>
</evidence>
<evidence type="ECO:0000256" key="3">
    <source>
        <dbReference type="ARBA" id="ARBA00022729"/>
    </source>
</evidence>
<gene>
    <name evidence="6" type="ORF">SAMN04487779_1010168</name>
</gene>
<keyword evidence="3 4" id="KW-0732">Signal</keyword>
<comment type="subcellular location">
    <subcellularLocation>
        <location evidence="1">Periplasm</location>
    </subcellularLocation>
</comment>
<evidence type="ECO:0000256" key="2">
    <source>
        <dbReference type="ARBA" id="ARBA00010742"/>
    </source>
</evidence>